<dbReference type="AlphaFoldDB" id="A0A409YN54"/>
<feature type="non-terminal residue" evidence="2">
    <location>
        <position position="216"/>
    </location>
</feature>
<keyword evidence="3" id="KW-1185">Reference proteome</keyword>
<name>A0A409YN54_9AGAR</name>
<comment type="caution">
    <text evidence="2">The sequence shown here is derived from an EMBL/GenBank/DDBJ whole genome shotgun (WGS) entry which is preliminary data.</text>
</comment>
<dbReference type="InParanoid" id="A0A409YN54"/>
<feature type="compositionally biased region" description="Acidic residues" evidence="1">
    <location>
        <begin position="70"/>
        <end position="83"/>
    </location>
</feature>
<evidence type="ECO:0000256" key="1">
    <source>
        <dbReference type="SAM" id="MobiDB-lite"/>
    </source>
</evidence>
<sequence length="216" mass="25168">MIQARVSIAEIRQKSISELRWVRRRSEQNNEEVLVFNRGADDDEEEEEEERGVALEGELGFADMPPLMEVSDDEDDEDDDEENWFGNDDRWDEEEEEEDQEEDQEEEEEDQEEEEEDHDGGTAEQEQPTVNSNEPASEHDVLAADAYFRELYERDAARAATLDDYDLFVSRLYTYKVEGHLTEKLYKQLPKVFPNAPTPSLKLAKKHVEQLSGFKS</sequence>
<proteinExistence type="predicted"/>
<accession>A0A409YN54</accession>
<evidence type="ECO:0000313" key="3">
    <source>
        <dbReference type="Proteomes" id="UP000284842"/>
    </source>
</evidence>
<dbReference type="EMBL" id="NHTK01000941">
    <property type="protein sequence ID" value="PPR04470.1"/>
    <property type="molecule type" value="Genomic_DNA"/>
</dbReference>
<evidence type="ECO:0000313" key="2">
    <source>
        <dbReference type="EMBL" id="PPR04470.1"/>
    </source>
</evidence>
<protein>
    <submittedName>
        <fullName evidence="2">Uncharacterized protein</fullName>
    </submittedName>
</protein>
<gene>
    <name evidence="2" type="ORF">CVT24_013257</name>
</gene>
<organism evidence="2 3">
    <name type="scientific">Panaeolus cyanescens</name>
    <dbReference type="NCBI Taxonomy" id="181874"/>
    <lineage>
        <taxon>Eukaryota</taxon>
        <taxon>Fungi</taxon>
        <taxon>Dikarya</taxon>
        <taxon>Basidiomycota</taxon>
        <taxon>Agaricomycotina</taxon>
        <taxon>Agaricomycetes</taxon>
        <taxon>Agaricomycetidae</taxon>
        <taxon>Agaricales</taxon>
        <taxon>Agaricineae</taxon>
        <taxon>Galeropsidaceae</taxon>
        <taxon>Panaeolus</taxon>
    </lineage>
</organism>
<feature type="compositionally biased region" description="Acidic residues" evidence="1">
    <location>
        <begin position="41"/>
        <end position="50"/>
    </location>
</feature>
<feature type="compositionally biased region" description="Polar residues" evidence="1">
    <location>
        <begin position="124"/>
        <end position="135"/>
    </location>
</feature>
<feature type="region of interest" description="Disordered" evidence="1">
    <location>
        <begin position="31"/>
        <end position="141"/>
    </location>
</feature>
<feature type="compositionally biased region" description="Acidic residues" evidence="1">
    <location>
        <begin position="90"/>
        <end position="118"/>
    </location>
</feature>
<reference evidence="2 3" key="1">
    <citation type="journal article" date="2018" name="Evol. Lett.">
        <title>Horizontal gene cluster transfer increased hallucinogenic mushroom diversity.</title>
        <authorList>
            <person name="Reynolds H.T."/>
            <person name="Vijayakumar V."/>
            <person name="Gluck-Thaler E."/>
            <person name="Korotkin H.B."/>
            <person name="Matheny P.B."/>
            <person name="Slot J.C."/>
        </authorList>
    </citation>
    <scope>NUCLEOTIDE SEQUENCE [LARGE SCALE GENOMIC DNA]</scope>
    <source>
        <strain evidence="2 3">2629</strain>
    </source>
</reference>
<dbReference type="Proteomes" id="UP000284842">
    <property type="component" value="Unassembled WGS sequence"/>
</dbReference>